<dbReference type="InterPro" id="IPR055592">
    <property type="entry name" value="DUF7168"/>
</dbReference>
<dbReference type="RefSeq" id="WP_191761376.1">
    <property type="nucleotide sequence ID" value="NZ_VJXY01000056.1"/>
</dbReference>
<dbReference type="InterPro" id="IPR024498">
    <property type="entry name" value="DUF2786"/>
</dbReference>
<dbReference type="Pfam" id="PF23771">
    <property type="entry name" value="DUF7168"/>
    <property type="match status" value="1"/>
</dbReference>
<evidence type="ECO:0000313" key="4">
    <source>
        <dbReference type="Proteomes" id="UP001165986"/>
    </source>
</evidence>
<evidence type="ECO:0000313" key="3">
    <source>
        <dbReference type="EMBL" id="MBD6620169.1"/>
    </source>
</evidence>
<dbReference type="Pfam" id="PF10979">
    <property type="entry name" value="DUF2786"/>
    <property type="match status" value="1"/>
</dbReference>
<protein>
    <submittedName>
        <fullName evidence="3">DUF2786 domain-containing protein</fullName>
    </submittedName>
</protein>
<organism evidence="3 4">
    <name type="scientific">Komarekiella delphini-convector SJRDD-AB1</name>
    <dbReference type="NCBI Taxonomy" id="2593771"/>
    <lineage>
        <taxon>Bacteria</taxon>
        <taxon>Bacillati</taxon>
        <taxon>Cyanobacteriota</taxon>
        <taxon>Cyanophyceae</taxon>
        <taxon>Nostocales</taxon>
        <taxon>Nostocaceae</taxon>
        <taxon>Komarekiella</taxon>
        <taxon>Komarekiella delphini-convector</taxon>
    </lineage>
</organism>
<dbReference type="EMBL" id="VJXY01000056">
    <property type="protein sequence ID" value="MBD6620169.1"/>
    <property type="molecule type" value="Genomic_DNA"/>
</dbReference>
<comment type="caution">
    <text evidence="3">The sequence shown here is derived from an EMBL/GenBank/DDBJ whole genome shotgun (WGS) entry which is preliminary data.</text>
</comment>
<feature type="domain" description="DUF2786" evidence="1">
    <location>
        <begin position="102"/>
        <end position="138"/>
    </location>
</feature>
<feature type="domain" description="DUF7168" evidence="2">
    <location>
        <begin position="147"/>
        <end position="260"/>
    </location>
</feature>
<reference evidence="3" key="1">
    <citation type="submission" date="2019-07" db="EMBL/GenBank/DDBJ databases">
        <title>Toxilogical consequences of a new and cryptic species of cyanobacteria (Komarekiella delphini-convector) recovered from the epidermis of a bottlenose dolphin and 1500 ft. in the air.</title>
        <authorList>
            <person name="Brown A.O."/>
            <person name="Dvorak P."/>
            <person name="Villanueva C.D."/>
            <person name="Foss A.J."/>
            <person name="Garvey A.D."/>
            <person name="Gibson Q.A."/>
            <person name="Johansen J.R."/>
            <person name="Casamatta D.A."/>
        </authorList>
    </citation>
    <scope>NUCLEOTIDE SEQUENCE</scope>
    <source>
        <strain evidence="3">SJRDD-AB1</strain>
    </source>
</reference>
<dbReference type="Proteomes" id="UP001165986">
    <property type="component" value="Unassembled WGS sequence"/>
</dbReference>
<name>A0AA40T3X0_9NOST</name>
<evidence type="ECO:0000259" key="1">
    <source>
        <dbReference type="Pfam" id="PF10979"/>
    </source>
</evidence>
<evidence type="ECO:0000259" key="2">
    <source>
        <dbReference type="Pfam" id="PF23771"/>
    </source>
</evidence>
<sequence length="338" mass="38245">MQLQAIYYATAIAIEVKDFDLANPIHSQLKATLESKSFIQGDNNIWMRKSFRGWDNYLFWKNEVEQLIEYYLRKPEQRNQEQFQAELRGKSPSSEPPNLEKIGEKIKKLLALSQSPNEAEAISAFSKAQEILTRYNLSLADLADEAPQEVEEQIIDQSKRQSTWKGILLNAVASANYCLAFNRKSRNSTESIILGRKVNIQSAQMQFEYLVQAIERLATEEIGDACDRQSLRAFKNAFKLGAAQRLQIRIIESIEQQKREGISACGDAAQVSAIVMRSLYERLEAELKAYTATNLNLKFRNSRPCCNSADGFAAGQSAGNKISLNKQVGMEKQRYLPG</sequence>
<keyword evidence="4" id="KW-1185">Reference proteome</keyword>
<proteinExistence type="predicted"/>
<dbReference type="AlphaFoldDB" id="A0AA40T3X0"/>
<accession>A0AA40T3X0</accession>
<gene>
    <name evidence="3" type="ORF">FNW02_31350</name>
</gene>